<keyword evidence="2 4" id="KW-0547">Nucleotide-binding</keyword>
<dbReference type="EMBL" id="JAUDCL010000001">
    <property type="protein sequence ID" value="MDM8199741.1"/>
    <property type="molecule type" value="Genomic_DNA"/>
</dbReference>
<reference evidence="5 6" key="2">
    <citation type="submission" date="2023-06" db="EMBL/GenBank/DDBJ databases">
        <title>Identification and characterization of horizontal gene transfer across gut microbiota members of farm animals based on homology search.</title>
        <authorList>
            <person name="Schwarzerova J."/>
            <person name="Nykrynova M."/>
            <person name="Jureckova K."/>
            <person name="Cejkova D."/>
            <person name="Rychlik I."/>
        </authorList>
    </citation>
    <scope>NUCLEOTIDE SEQUENCE [LARGE SCALE GENOMIC DNA]</scope>
    <source>
        <strain evidence="5 6">ET340</strain>
    </source>
</reference>
<comment type="cofactor">
    <cofactor evidence="4">
        <name>Mg(2+)</name>
        <dbReference type="ChEBI" id="CHEBI:18420"/>
    </cofactor>
</comment>
<comment type="caution">
    <text evidence="5">The sequence shown here is derived from an EMBL/GenBank/DDBJ whole genome shotgun (WGS) entry which is preliminary data.</text>
</comment>
<organism evidence="5 6">
    <name type="scientific">Allofournierella massiliensis</name>
    <dbReference type="NCBI Taxonomy" id="1650663"/>
    <lineage>
        <taxon>Bacteria</taxon>
        <taxon>Bacillati</taxon>
        <taxon>Bacillota</taxon>
        <taxon>Clostridia</taxon>
        <taxon>Eubacteriales</taxon>
        <taxon>Oscillospiraceae</taxon>
        <taxon>Allofournierella</taxon>
    </lineage>
</organism>
<dbReference type="PANTHER" id="PTHR23407:SF1">
    <property type="entry name" value="5-FORMYLTETRAHYDROFOLATE CYCLO-LIGASE"/>
    <property type="match status" value="1"/>
</dbReference>
<evidence type="ECO:0000313" key="5">
    <source>
        <dbReference type="EMBL" id="MDM8199741.1"/>
    </source>
</evidence>
<evidence type="ECO:0000256" key="2">
    <source>
        <dbReference type="ARBA" id="ARBA00022741"/>
    </source>
</evidence>
<reference evidence="5 6" key="3">
    <citation type="submission" date="2023-06" db="EMBL/GenBank/DDBJ databases">
        <authorList>
            <person name="Zeman M."/>
            <person name="Kubasova T."/>
            <person name="Jahodarova E."/>
            <person name="Nykrynova M."/>
            <person name="Rychlik I."/>
        </authorList>
    </citation>
    <scope>NUCLEOTIDE SEQUENCE [LARGE SCALE GENOMIC DNA]</scope>
    <source>
        <strain evidence="5 6">ET340</strain>
    </source>
</reference>
<keyword evidence="3 4" id="KW-0067">ATP-binding</keyword>
<dbReference type="PANTHER" id="PTHR23407">
    <property type="entry name" value="ATPASE INHIBITOR/5-FORMYLTETRAHYDROFOLATE CYCLO-LIGASE"/>
    <property type="match status" value="1"/>
</dbReference>
<evidence type="ECO:0000256" key="4">
    <source>
        <dbReference type="RuleBase" id="RU361279"/>
    </source>
</evidence>
<dbReference type="RefSeq" id="WP_289598376.1">
    <property type="nucleotide sequence ID" value="NZ_JAUDCL010000001.1"/>
</dbReference>
<name>A0ABT7ULI4_9FIRM</name>
<dbReference type="InterPro" id="IPR037171">
    <property type="entry name" value="NagB/RpiA_transferase-like"/>
</dbReference>
<comment type="similarity">
    <text evidence="1 4">Belongs to the 5-formyltetrahydrofolate cyclo-ligase family.</text>
</comment>
<keyword evidence="4" id="KW-0460">Magnesium</keyword>
<dbReference type="PIRSF" id="PIRSF006806">
    <property type="entry name" value="FTHF_cligase"/>
    <property type="match status" value="1"/>
</dbReference>
<evidence type="ECO:0000256" key="3">
    <source>
        <dbReference type="ARBA" id="ARBA00022840"/>
    </source>
</evidence>
<accession>A0ABT7ULI4</accession>
<sequence>MEHHSDLITTRKADLRAQARALLGQAGPERTSAWGLAMAETLTKSELWKQAGVVFCFVSTSREPSTRPLLELALAQGKTLCVPRTGPEGFMEAVPITGLEQLAPARFGLLEPAPGLPALDPGQLDLVIAPCLMAAPDGLRLGQGGGYYDRFLPRCRCPVVLLCPAALVERELPTEAHDRRADFVLTEQGFLSEG</sequence>
<comment type="catalytic activity">
    <reaction evidence="4">
        <text>(6S)-5-formyl-5,6,7,8-tetrahydrofolate + ATP = (6R)-5,10-methenyltetrahydrofolate + ADP + phosphate</text>
        <dbReference type="Rhea" id="RHEA:10488"/>
        <dbReference type="ChEBI" id="CHEBI:30616"/>
        <dbReference type="ChEBI" id="CHEBI:43474"/>
        <dbReference type="ChEBI" id="CHEBI:57455"/>
        <dbReference type="ChEBI" id="CHEBI:57457"/>
        <dbReference type="ChEBI" id="CHEBI:456216"/>
        <dbReference type="EC" id="6.3.3.2"/>
    </reaction>
</comment>
<keyword evidence="4" id="KW-0479">Metal-binding</keyword>
<evidence type="ECO:0000313" key="6">
    <source>
        <dbReference type="Proteomes" id="UP001529380"/>
    </source>
</evidence>
<dbReference type="InterPro" id="IPR002698">
    <property type="entry name" value="FTHF_cligase"/>
</dbReference>
<dbReference type="NCBIfam" id="TIGR02727">
    <property type="entry name" value="MTHFS_bact"/>
    <property type="match status" value="1"/>
</dbReference>
<dbReference type="GO" id="GO:0030272">
    <property type="term" value="F:5-formyltetrahydrofolate cyclo-ligase activity"/>
    <property type="evidence" value="ECO:0007669"/>
    <property type="project" value="UniProtKB-EC"/>
</dbReference>
<protein>
    <recommendedName>
        <fullName evidence="4">5-formyltetrahydrofolate cyclo-ligase</fullName>
        <ecNumber evidence="4">6.3.3.2</ecNumber>
    </recommendedName>
</protein>
<evidence type="ECO:0000256" key="1">
    <source>
        <dbReference type="ARBA" id="ARBA00010638"/>
    </source>
</evidence>
<reference evidence="6" key="1">
    <citation type="submission" date="2023-06" db="EMBL/GenBank/DDBJ databases">
        <title>Identification and characterization of horizontal gene transfer across gut microbiota members of farm animals based on homology search.</title>
        <authorList>
            <person name="Zeman M."/>
            <person name="Kubasova T."/>
            <person name="Jahodarova E."/>
            <person name="Nykrynova M."/>
            <person name="Rychlik I."/>
        </authorList>
    </citation>
    <scope>NUCLEOTIDE SEQUENCE [LARGE SCALE GENOMIC DNA]</scope>
    <source>
        <strain evidence="6">ET340</strain>
    </source>
</reference>
<keyword evidence="6" id="KW-1185">Reference proteome</keyword>
<dbReference type="Proteomes" id="UP001529380">
    <property type="component" value="Unassembled WGS sequence"/>
</dbReference>
<keyword evidence="5" id="KW-0436">Ligase</keyword>
<dbReference type="Gene3D" id="3.40.50.10420">
    <property type="entry name" value="NagB/RpiA/CoA transferase-like"/>
    <property type="match status" value="1"/>
</dbReference>
<dbReference type="Pfam" id="PF01812">
    <property type="entry name" value="5-FTHF_cyc-lig"/>
    <property type="match status" value="1"/>
</dbReference>
<dbReference type="InterPro" id="IPR024185">
    <property type="entry name" value="FTHF_cligase-like_sf"/>
</dbReference>
<dbReference type="SUPFAM" id="SSF100950">
    <property type="entry name" value="NagB/RpiA/CoA transferase-like"/>
    <property type="match status" value="1"/>
</dbReference>
<gene>
    <name evidence="5" type="ORF">QUW08_00255</name>
</gene>
<dbReference type="EC" id="6.3.3.2" evidence="4"/>
<proteinExistence type="inferred from homology"/>